<proteinExistence type="predicted"/>
<protein>
    <submittedName>
        <fullName evidence="1">Unnamed protein product</fullName>
    </submittedName>
</protein>
<dbReference type="EMBL" id="BSXU01000775">
    <property type="protein sequence ID" value="GMG21736.1"/>
    <property type="molecule type" value="Genomic_DNA"/>
</dbReference>
<name>A0A9W6YWI2_AMBMO</name>
<evidence type="ECO:0000313" key="1">
    <source>
        <dbReference type="EMBL" id="GMG21736.1"/>
    </source>
</evidence>
<comment type="caution">
    <text evidence="1">The sequence shown here is derived from an EMBL/GenBank/DDBJ whole genome shotgun (WGS) entry which is preliminary data.</text>
</comment>
<sequence>MNELKLYIYATIPALDANYLIQLFFLDFAGIQNIASTIHSSPNLKMTKIYFDPAYLQAASYPPKLGFPDNNDALVDISLKQFMIMVYQFIEEFSFFKKQNEDYHLFVLHPQSCESFSHPSNYALLSTFNRHNYRKLLEENKYFSPLLNYLESRSSVDVCHFVLIPIWYGGVETTFILCDLNHKVVIDLNQFNKSISLESYGSFDKTQSIEQLRRVTLTEIGTTRVLNYLSMVVNGDLVGTTKIPSSYCKFEYESRLSEIFERQKYLSNELLLFGSIAILDVYLPALSKNSFNYGSDNLIVDGMVREFMHHLNVFIREIKDRVTKNYKELQSGCLDVPQSSNIFPLNDSTGFKNPYVSDTKAESLEDSDREIALQMTRFVLCYPSAGTKGSPLEAAFVEPDDDPFGSPGIIFRKVKHSKNATIKLFSPEFRKLQRQFWNRQGDDFLNYRGQRQSQWFKIGKDFKL</sequence>
<accession>A0A9W6YWI2</accession>
<dbReference type="AlphaFoldDB" id="A0A9W6YWI2"/>
<reference evidence="1" key="1">
    <citation type="submission" date="2023-04" db="EMBL/GenBank/DDBJ databases">
        <title>Ambrosiozyma monospora NBRC 1965.</title>
        <authorList>
            <person name="Ichikawa N."/>
            <person name="Sato H."/>
            <person name="Tonouchi N."/>
        </authorList>
    </citation>
    <scope>NUCLEOTIDE SEQUENCE</scope>
    <source>
        <strain evidence="1">NBRC 1965</strain>
    </source>
</reference>
<keyword evidence="2" id="KW-1185">Reference proteome</keyword>
<evidence type="ECO:0000313" key="2">
    <source>
        <dbReference type="Proteomes" id="UP001165063"/>
    </source>
</evidence>
<gene>
    <name evidence="1" type="ORF">Amon01_000221800</name>
</gene>
<dbReference type="Proteomes" id="UP001165063">
    <property type="component" value="Unassembled WGS sequence"/>
</dbReference>
<organism evidence="1 2">
    <name type="scientific">Ambrosiozyma monospora</name>
    <name type="common">Yeast</name>
    <name type="synonym">Endomycopsis monosporus</name>
    <dbReference type="NCBI Taxonomy" id="43982"/>
    <lineage>
        <taxon>Eukaryota</taxon>
        <taxon>Fungi</taxon>
        <taxon>Dikarya</taxon>
        <taxon>Ascomycota</taxon>
        <taxon>Saccharomycotina</taxon>
        <taxon>Pichiomycetes</taxon>
        <taxon>Pichiales</taxon>
        <taxon>Pichiaceae</taxon>
        <taxon>Ambrosiozyma</taxon>
    </lineage>
</organism>